<protein>
    <submittedName>
        <fullName evidence="3">RND family efflux transporter, MFP subunit</fullName>
    </submittedName>
</protein>
<evidence type="ECO:0000313" key="4">
    <source>
        <dbReference type="Proteomes" id="UP000198926"/>
    </source>
</evidence>
<dbReference type="Proteomes" id="UP000198926">
    <property type="component" value="Unassembled WGS sequence"/>
</dbReference>
<organism evidence="3 4">
    <name type="scientific">Yoonia litorea</name>
    <dbReference type="NCBI Taxonomy" id="1123755"/>
    <lineage>
        <taxon>Bacteria</taxon>
        <taxon>Pseudomonadati</taxon>
        <taxon>Pseudomonadota</taxon>
        <taxon>Alphaproteobacteria</taxon>
        <taxon>Rhodobacterales</taxon>
        <taxon>Paracoccaceae</taxon>
        <taxon>Yoonia</taxon>
    </lineage>
</organism>
<dbReference type="Gene3D" id="2.40.30.170">
    <property type="match status" value="1"/>
</dbReference>
<proteinExistence type="inferred from homology"/>
<keyword evidence="4" id="KW-1185">Reference proteome</keyword>
<reference evidence="3 4" key="1">
    <citation type="submission" date="2016-10" db="EMBL/GenBank/DDBJ databases">
        <authorList>
            <person name="de Groot N.N."/>
        </authorList>
    </citation>
    <scope>NUCLEOTIDE SEQUENCE [LARGE SCALE GENOMIC DNA]</scope>
    <source>
        <strain evidence="3 4">DSM 29433</strain>
    </source>
</reference>
<dbReference type="Gene3D" id="2.40.420.20">
    <property type="match status" value="1"/>
</dbReference>
<dbReference type="NCBIfam" id="TIGR01730">
    <property type="entry name" value="RND_mfp"/>
    <property type="match status" value="1"/>
</dbReference>
<dbReference type="GO" id="GO:0015562">
    <property type="term" value="F:efflux transmembrane transporter activity"/>
    <property type="evidence" value="ECO:0007669"/>
    <property type="project" value="TreeGrafter"/>
</dbReference>
<evidence type="ECO:0000256" key="2">
    <source>
        <dbReference type="SAM" id="Coils"/>
    </source>
</evidence>
<evidence type="ECO:0000313" key="3">
    <source>
        <dbReference type="EMBL" id="SFR97939.1"/>
    </source>
</evidence>
<dbReference type="OrthoDB" id="7626141at2"/>
<dbReference type="AlphaFoldDB" id="A0A1I6L3A5"/>
<dbReference type="Gene3D" id="1.10.287.470">
    <property type="entry name" value="Helix hairpin bin"/>
    <property type="match status" value="1"/>
</dbReference>
<dbReference type="SUPFAM" id="SSF111369">
    <property type="entry name" value="HlyD-like secretion proteins"/>
    <property type="match status" value="2"/>
</dbReference>
<dbReference type="InterPro" id="IPR006143">
    <property type="entry name" value="RND_pump_MFP"/>
</dbReference>
<gene>
    <name evidence="3" type="ORF">SAMN05444714_0130</name>
</gene>
<accession>A0A1I6L3A5</accession>
<evidence type="ECO:0000256" key="1">
    <source>
        <dbReference type="ARBA" id="ARBA00009477"/>
    </source>
</evidence>
<sequence length="483" mass="51084">MRFLRRSLTGVFLLAVTLALVAWAGEMVRGAIVARMNEEPRSFPQRERVIAVNVITLEPQRLIPELTVFGELRSLRTLDLRSATGGIVLEASPDLVEGGTVTSGQLLLKIDPAQAEAARDRASADLQDAEAELRDAERAVTLAADELAAARAQADLRAQALVRARDLETRGVGTTAAVETAELAASSADATVLARRQGLASAQARIDQAQTRLARAEIGLAEAERDLAETEVTAAFDGTLAEVSISPGGRVTANERFAQLVDPDALEVSFRVSTAQYARLLNQGELLNAPVEVSLDVSGVDLRATGTITREGATVGSGQTGRLLFASLDDAAGFRPGDFVTVQIAEPALDGVALVPATAVAPDETVLIVGEDDRLSEAQVQLLRRQGDDVIIDVGAVAGQTIVAERSPLLGVGIKVRPIQPGGVQTEAAPEMITLDADRRARLIAFVSEGRMPDDVKARIISQLEADEVSSETVARLESRMGS</sequence>
<dbReference type="PANTHER" id="PTHR30469">
    <property type="entry name" value="MULTIDRUG RESISTANCE PROTEIN MDTA"/>
    <property type="match status" value="1"/>
</dbReference>
<dbReference type="GO" id="GO:1990281">
    <property type="term" value="C:efflux pump complex"/>
    <property type="evidence" value="ECO:0007669"/>
    <property type="project" value="TreeGrafter"/>
</dbReference>
<feature type="coiled-coil region" evidence="2">
    <location>
        <begin position="119"/>
        <end position="153"/>
    </location>
</feature>
<dbReference type="STRING" id="1123755.SAMN05444714_0130"/>
<dbReference type="RefSeq" id="WP_090202671.1">
    <property type="nucleotide sequence ID" value="NZ_FOZM01000001.1"/>
</dbReference>
<dbReference type="Gene3D" id="2.40.50.100">
    <property type="match status" value="2"/>
</dbReference>
<keyword evidence="2" id="KW-0175">Coiled coil</keyword>
<comment type="similarity">
    <text evidence="1">Belongs to the membrane fusion protein (MFP) (TC 8.A.1) family.</text>
</comment>
<name>A0A1I6L3A5_9RHOB</name>
<dbReference type="EMBL" id="FOZM01000001">
    <property type="protein sequence ID" value="SFR97939.1"/>
    <property type="molecule type" value="Genomic_DNA"/>
</dbReference>
<dbReference type="PANTHER" id="PTHR30469:SF15">
    <property type="entry name" value="HLYD FAMILY OF SECRETION PROTEINS"/>
    <property type="match status" value="1"/>
</dbReference>
<feature type="coiled-coil region" evidence="2">
    <location>
        <begin position="199"/>
        <end position="233"/>
    </location>
</feature>